<evidence type="ECO:0000313" key="3">
    <source>
        <dbReference type="EMBL" id="HJF46160.1"/>
    </source>
</evidence>
<dbReference type="PANTHER" id="PTHR35596">
    <property type="entry name" value="DUF2263 DOMAIN-CONTAINING PROTEIN"/>
    <property type="match status" value="1"/>
</dbReference>
<dbReference type="SUPFAM" id="SSF52949">
    <property type="entry name" value="Macro domain-like"/>
    <property type="match status" value="1"/>
</dbReference>
<feature type="region of interest" description="Disordered" evidence="1">
    <location>
        <begin position="1"/>
        <end position="24"/>
    </location>
</feature>
<reference evidence="3" key="1">
    <citation type="journal article" date="2021" name="PeerJ">
        <title>Extensive microbial diversity within the chicken gut microbiome revealed by metagenomics and culture.</title>
        <authorList>
            <person name="Gilroy R."/>
            <person name="Ravi A."/>
            <person name="Getino M."/>
            <person name="Pursley I."/>
            <person name="Horton D.L."/>
            <person name="Alikhan N.F."/>
            <person name="Baker D."/>
            <person name="Gharbi K."/>
            <person name="Hall N."/>
            <person name="Watson M."/>
            <person name="Adriaenssens E.M."/>
            <person name="Foster-Nyarko E."/>
            <person name="Jarju S."/>
            <person name="Secka A."/>
            <person name="Antonio M."/>
            <person name="Oren A."/>
            <person name="Chaudhuri R.R."/>
            <person name="La Ragione R."/>
            <person name="Hildebrand F."/>
            <person name="Pallen M.J."/>
        </authorList>
    </citation>
    <scope>NUCLEOTIDE SEQUENCE</scope>
    <source>
        <strain evidence="3">CHK124-7917</strain>
    </source>
</reference>
<reference evidence="3" key="2">
    <citation type="submission" date="2021-09" db="EMBL/GenBank/DDBJ databases">
        <authorList>
            <person name="Gilroy R."/>
        </authorList>
    </citation>
    <scope>NUCLEOTIDE SEQUENCE</scope>
    <source>
        <strain evidence="3">CHK124-7917</strain>
    </source>
</reference>
<feature type="region of interest" description="Disordered" evidence="1">
    <location>
        <begin position="266"/>
        <end position="304"/>
    </location>
</feature>
<dbReference type="Pfam" id="PF10021">
    <property type="entry name" value="PARG_cat_microb"/>
    <property type="match status" value="1"/>
</dbReference>
<dbReference type="AlphaFoldDB" id="A0A921GH71"/>
<protein>
    <submittedName>
        <fullName evidence="3">TIGR02452 family protein</fullName>
    </submittedName>
</protein>
<dbReference type="EMBL" id="DYWQ01000158">
    <property type="protein sequence ID" value="HJF46160.1"/>
    <property type="molecule type" value="Genomic_DNA"/>
</dbReference>
<gene>
    <name evidence="3" type="ORF">K8U72_10360</name>
</gene>
<dbReference type="InterPro" id="IPR043472">
    <property type="entry name" value="Macro_dom-like"/>
</dbReference>
<feature type="domain" description="Microbial-type PARG catalytic" evidence="2">
    <location>
        <begin position="27"/>
        <end position="153"/>
    </location>
</feature>
<comment type="caution">
    <text evidence="3">The sequence shown here is derived from an EMBL/GenBank/DDBJ whole genome shotgun (WGS) entry which is preliminary data.</text>
</comment>
<feature type="compositionally biased region" description="Basic and acidic residues" evidence="1">
    <location>
        <begin position="273"/>
        <end position="285"/>
    </location>
</feature>
<dbReference type="RefSeq" id="WP_274959722.1">
    <property type="nucleotide sequence ID" value="NZ_DYWQ01000158.1"/>
</dbReference>
<dbReference type="InterPro" id="IPR012664">
    <property type="entry name" value="CHP02452"/>
</dbReference>
<dbReference type="PANTHER" id="PTHR35596:SF1">
    <property type="entry name" value="MICROBIAL-TYPE PARG CATALYTIC DOMAIN-CONTAINING PROTEIN"/>
    <property type="match status" value="1"/>
</dbReference>
<sequence>MVEGNARRDARGGGRAAEAKRHTSEMARRFASEIERAVSDTRVYDGAPRASVEGRVPVVTVAEEDSVAAVLARGRGLASACDLAVLDFASFTYPGGGYDRGTMAQEESLCAESFLYNVLTEKRAWYAENRRRNINCDLYRNRALVVPRVRFERDGFHSYADVIVAAAPNARRAREEYRVGDAALLSALRDRVRLVMAIADDLGHDKLVLGAFGCGVFGWDAATVAEAFRSELAGGTHVASEVTFAIPRGRADENLEVFQHALATFPEPNPEPYRTRSERAAEAARARAAGPAEDEGEDDWRQYL</sequence>
<proteinExistence type="predicted"/>
<organism evidence="3 4">
    <name type="scientific">Thermophilibacter provencensis</name>
    <dbReference type="NCBI Taxonomy" id="1852386"/>
    <lineage>
        <taxon>Bacteria</taxon>
        <taxon>Bacillati</taxon>
        <taxon>Actinomycetota</taxon>
        <taxon>Coriobacteriia</taxon>
        <taxon>Coriobacteriales</taxon>
        <taxon>Atopobiaceae</taxon>
        <taxon>Thermophilibacter</taxon>
    </lineage>
</organism>
<dbReference type="Proteomes" id="UP000697330">
    <property type="component" value="Unassembled WGS sequence"/>
</dbReference>
<evidence type="ECO:0000313" key="4">
    <source>
        <dbReference type="Proteomes" id="UP000697330"/>
    </source>
</evidence>
<dbReference type="NCBIfam" id="TIGR02452">
    <property type="entry name" value="TIGR02452 family protein"/>
    <property type="match status" value="1"/>
</dbReference>
<evidence type="ECO:0000259" key="2">
    <source>
        <dbReference type="Pfam" id="PF10021"/>
    </source>
</evidence>
<dbReference type="Gene3D" id="3.40.220.10">
    <property type="entry name" value="Leucine Aminopeptidase, subunit E, domain 1"/>
    <property type="match status" value="1"/>
</dbReference>
<accession>A0A921GH71</accession>
<name>A0A921GH71_9ACTN</name>
<dbReference type="InterPro" id="IPR019261">
    <property type="entry name" value="PARG_cat_microbial"/>
</dbReference>
<evidence type="ECO:0000256" key="1">
    <source>
        <dbReference type="SAM" id="MobiDB-lite"/>
    </source>
</evidence>